<comment type="caution">
    <text evidence="1">The sequence shown here is derived from an EMBL/GenBank/DDBJ whole genome shotgun (WGS) entry which is preliminary data.</text>
</comment>
<reference evidence="1" key="1">
    <citation type="submission" date="2019-09" db="EMBL/GenBank/DDBJ databases">
        <authorList>
            <person name="Rodrigo-Torres L."/>
            <person name="Arahal R. D."/>
            <person name="Lucena T."/>
        </authorList>
    </citation>
    <scope>NUCLEOTIDE SEQUENCE</scope>
    <source>
        <strain evidence="1">ISS653</strain>
    </source>
</reference>
<protein>
    <submittedName>
        <fullName evidence="1">Uncharacterized protein</fullName>
    </submittedName>
</protein>
<gene>
    <name evidence="1" type="ORF">FVB9532_02009</name>
</gene>
<proteinExistence type="predicted"/>
<keyword evidence="2" id="KW-1185">Reference proteome</keyword>
<dbReference type="Proteomes" id="UP000356253">
    <property type="component" value="Unassembled WGS sequence"/>
</dbReference>
<evidence type="ECO:0000313" key="1">
    <source>
        <dbReference type="EMBL" id="VVV00734.1"/>
    </source>
</evidence>
<dbReference type="EMBL" id="CABVMM010000007">
    <property type="protein sequence ID" value="VVV00734.1"/>
    <property type="molecule type" value="Genomic_DNA"/>
</dbReference>
<name>A0AC61Y8B2_9FLAO</name>
<evidence type="ECO:0000313" key="2">
    <source>
        <dbReference type="Proteomes" id="UP000356253"/>
    </source>
</evidence>
<organism evidence="1 2">
    <name type="scientific">Mesonia oceanica</name>
    <dbReference type="NCBI Taxonomy" id="2687242"/>
    <lineage>
        <taxon>Bacteria</taxon>
        <taxon>Pseudomonadati</taxon>
        <taxon>Bacteroidota</taxon>
        <taxon>Flavobacteriia</taxon>
        <taxon>Flavobacteriales</taxon>
        <taxon>Flavobacteriaceae</taxon>
        <taxon>Mesonia</taxon>
    </lineage>
</organism>
<sequence>MRKNNFFNFNFSFFAITFFLATMGAFSQEEDSETEQDSTKTGYKLGEIQLQNPNSIVGKYTYDPVLDRYLYTEKIGDVDVSYPIVLTREEYRELILEEQMREYFKQKSDAVSGRDEDSEEFQKNLLPIFYVDNEFFESIFGGTEIEVIPQGSVEVDLGVLYSKQDNPSLSPRNRSNLTFDFEQRISLSLLGKVGERLQVNANYDTESTFDFQNQIKLEYTPDEDDIVRKIEVGNVSMPINNSLIQGSQSLFGVKTQLQFGRTTITGVFSEQNSERQTTQVQGGGAVQEFEKFILDYDENKHFFLAHYFRDHYNKALENYPFRNSNVQITRIQIWVTNRTNNTQSLTNARNIVAIQDLGESDPENIGVLLDAEGNLNNDPAFASFLNAAPGSYPSNANNDFNPLGITGPQQSVLTQAIRDISSVQQGFGVNSGDVSEGVDYAKLENARQLQNNEYTLYPQLGYISLNQRITNDEVLAVAYQYTVNGQVFQVGEFANDGVQATNPEQQPNNDQDVDVAITQNLVVKMLKSPITNVNEPIWDLMMKNIYSLGAYQLEKEDFRFNILYTDPQPLNYITPAGSTPLPSDVEDTNLLRVFYLDNLNLNNDPVVGGDGFFDYVPNTTIDTENGRIIFTKVEPFGEYLFEKLDNTPNGGSEDYNNPVTYNDNQQKYVFRSLYNTTKTQAEQEQADKNKFQLKGSYKSSGQDGIPIGAFNVPQGSVTVTAGGRVLQEGVDYTVDYQLGRVKIIDEALLASDTPIQVSTENNAMFGQQTKRFTGIDVQHQFNENFLIGGTYVNLNERPLTQKANYSYEPINNSMYGFNINYSTKVPFFTRLVNKLPNIDTDVESNLSVRGEFAYLHPGSPKGDNFNGEVTSYVDDFEASQTSISILSPLSWSLSSAPVGFGGELANNDLAVNYKRAKLNWYNIDPIFYSNQRPGGISDEDLSTYATRRVFIDEIYPNTDIVQGQPQVIYTLDLAYYPGQRGQFNYNPAASGGNNLPDPEGNFGGIMREITTTNFEQSNVEFIEVWVMDPFVYNENNGINEGKMTFNLGSISEDVLKDGRKQYENGLPSDGSTENTLETAFGRVPANQSLVYAFDTEGQQRTNQDIGLDGLSDAEEQAKFSAFAGLEDPSNDNYEYYLAREGGILERYYKYNGTQGNSPTEVGQNNRGNSTVPSVEDVNRDNTMNTIDSYFQYEVPIFRDMSVDNNTSSIAGINEDYITDVKELNTTMQNGDQIPVRWVQFKIPLRTESEYAVNGIADLRSIRFMRMFLSGFQDDVVVRLGALNLVRGDYRRYNQAIVPNGSDPDNTPGTTLEVTAVSEEQTSDYVTPPGVVREELVNNNQTIREDEQSLALTVKGLDPNDSRGVYKNFQVDMRQYESLKMFLHAESLPAPSPTLQDGELTAFLRMGTDLTDNFYQIEIPLTISDLNSTNPRDVWPIENDMDLPLSLLQKVKSVIIGNDTYNPAELNFFNSDLEPSVGTALGEMRIGIKGNPSFGNIRLMMLGVKNTGSTDAAGEVWFNELRLAGLKNQGGWAAVVNMDTNFADFANITATGRRSTVGFGSIEQGPNQRSREDVKQYDVATNFNMGQLLPKTWGINVPLSYSRGEELITPQYDPEYLDIELETLLDNTQSEERKDELRERAEDYTRRQSISVIGLRKERVTQPGEEASKPMPWDVENFAFSGTYNQVDHRDFEIEQSLNQSVNVGATYDYGFEPFKLEPFKNIKYLDSSEYFKAIKDFNLNLLPTSLSASSNITRQYNEQVYREINLPPGSLGLPKLYQRNYVFDWQYTVNHNLTESLRFTFNSSNNRIVRNYINEDNVQDNSIGIWDGFFDVGQPNQHYQSLQLNYDIPFNKLPPLEFLRAQYSYTGNFQWQKGSEILRSLEGIPDLGNTIQNSNTHQINATFDMAKLYNFVGLKKKRPASSRANLRNGRINSQRSGNRLGFSRVGENESSQGGENDDNKLSAGDKAKNTLIDMVTAVRRITANYQETNGIYMPGYTNDIGFAGTLKPTAGFTFGSQADIREIAARNGWLTMYQEFNEQYTENEMKTLTLQAQLDLLPDLTIDLNANRTYSETYTENYRVNQQDLQYRSLTPNTFGNFSITNIMIGTAFSESNQDFSEAFETFRENRLTVANRLAQQAGIDTNNPDNLDEEGYPTGFGKNSQAVLLPAFLSAYTTQNAEDVNLGFKKSTPLPNWNVKYTGLMRLDWFKKRFRRFSLQHGYSSIYNVNQFQTNLDYDRNNPYGDLNRDQSGNFKNEYLISTVNLVEQFSPLVKVDMEMKNSVKILAEVRKDRSLSLSFDNNLLTEVQGNEYTLGLGYRVKDLKVSTKIAGQPRVLSSDLNFKADVSFRRNETIIRYLDINNSQTTAGQDIWTINFTTDYALSKNLTAIFYYDHTFSEYAISTAFPQTTIRSGITLRYNFGN</sequence>
<accession>A0AC61Y8B2</accession>